<dbReference type="OrthoDB" id="9797151at2"/>
<sequence>MSSLLINDSNGVRTIRFNRPDKRNAIDLEMYKQLTEYLIQGEADNEIRVFLFTGTDDCFTSGNDIADFIKNSDLKNDHPAVRFLYCLLELKKPIVAAVSGAAVGIGTTMLLHCDLVYAAPSAKFQLPFVNLALVPEAAASLLLPELVGHQKSAELLLLGEAFSAEQAHNFGLVNQVIGEKELHQFSLKRAEQLAAQPADAVQATRMLMRPNKSRIQHQMHQELEIFSECLKSEEAKKRFKTFLS</sequence>
<keyword evidence="5" id="KW-1185">Reference proteome</keyword>
<dbReference type="Pfam" id="PF00378">
    <property type="entry name" value="ECH_1"/>
    <property type="match status" value="1"/>
</dbReference>
<gene>
    <name evidence="4" type="ORF">D5R81_08130</name>
</gene>
<comment type="caution">
    <text evidence="4">The sequence shown here is derived from an EMBL/GenBank/DDBJ whole genome shotgun (WGS) entry which is preliminary data.</text>
</comment>
<keyword evidence="3" id="KW-0413">Isomerase</keyword>
<dbReference type="RefSeq" id="WP_121853156.1">
    <property type="nucleotide sequence ID" value="NZ_CP037952.1"/>
</dbReference>
<dbReference type="CDD" id="cd06558">
    <property type="entry name" value="crotonase-like"/>
    <property type="match status" value="1"/>
</dbReference>
<name>A0A3A6TNL7_9GAMM</name>
<dbReference type="AlphaFoldDB" id="A0A3A6TNL7"/>
<reference evidence="4 5" key="1">
    <citation type="submission" date="2018-09" db="EMBL/GenBank/DDBJ databases">
        <title>Phylogeny of the Shewanellaceae, and recommendation for two new genera, Pseudoshewanella and Parashewanella.</title>
        <authorList>
            <person name="Wang G."/>
        </authorList>
    </citation>
    <scope>NUCLEOTIDE SEQUENCE [LARGE SCALE GENOMIC DNA]</scope>
    <source>
        <strain evidence="4 5">KCTC 22492</strain>
    </source>
</reference>
<comment type="subcellular location">
    <subcellularLocation>
        <location evidence="1">Peroxisome</location>
    </subcellularLocation>
</comment>
<dbReference type="InterPro" id="IPR001753">
    <property type="entry name" value="Enoyl-CoA_hydra/iso"/>
</dbReference>
<evidence type="ECO:0000313" key="4">
    <source>
        <dbReference type="EMBL" id="RJY17469.1"/>
    </source>
</evidence>
<dbReference type="Proteomes" id="UP000273022">
    <property type="component" value="Unassembled WGS sequence"/>
</dbReference>
<dbReference type="GO" id="GO:0004165">
    <property type="term" value="F:delta(3)-delta(2)-enoyl-CoA isomerase activity"/>
    <property type="evidence" value="ECO:0007669"/>
    <property type="project" value="UniProtKB-ARBA"/>
</dbReference>
<dbReference type="PANTHER" id="PTHR43684:SF1">
    <property type="entry name" value="ENOYL-COA DELTA ISOMERASE 2"/>
    <property type="match status" value="1"/>
</dbReference>
<evidence type="ECO:0000256" key="3">
    <source>
        <dbReference type="ARBA" id="ARBA00023235"/>
    </source>
</evidence>
<evidence type="ECO:0000256" key="1">
    <source>
        <dbReference type="ARBA" id="ARBA00004275"/>
    </source>
</evidence>
<dbReference type="PANTHER" id="PTHR43684">
    <property type="match status" value="1"/>
</dbReference>
<dbReference type="InterPro" id="IPR051053">
    <property type="entry name" value="ECH/Chromodomain_protein"/>
</dbReference>
<accession>A0A3A6TNL7</accession>
<evidence type="ECO:0000313" key="5">
    <source>
        <dbReference type="Proteomes" id="UP000273022"/>
    </source>
</evidence>
<dbReference type="InterPro" id="IPR029045">
    <property type="entry name" value="ClpP/crotonase-like_dom_sf"/>
</dbReference>
<proteinExistence type="predicted"/>
<keyword evidence="2" id="KW-0576">Peroxisome</keyword>
<dbReference type="SUPFAM" id="SSF52096">
    <property type="entry name" value="ClpP/crotonase"/>
    <property type="match status" value="1"/>
</dbReference>
<dbReference type="Gene3D" id="3.90.226.10">
    <property type="entry name" value="2-enoyl-CoA Hydratase, Chain A, domain 1"/>
    <property type="match status" value="1"/>
</dbReference>
<evidence type="ECO:0000256" key="2">
    <source>
        <dbReference type="ARBA" id="ARBA00023140"/>
    </source>
</evidence>
<dbReference type="EMBL" id="QYYH01000040">
    <property type="protein sequence ID" value="RJY17469.1"/>
    <property type="molecule type" value="Genomic_DNA"/>
</dbReference>
<organism evidence="4 5">
    <name type="scientific">Parashewanella spongiae</name>
    <dbReference type="NCBI Taxonomy" id="342950"/>
    <lineage>
        <taxon>Bacteria</taxon>
        <taxon>Pseudomonadati</taxon>
        <taxon>Pseudomonadota</taxon>
        <taxon>Gammaproteobacteria</taxon>
        <taxon>Alteromonadales</taxon>
        <taxon>Shewanellaceae</taxon>
        <taxon>Parashewanella</taxon>
    </lineage>
</organism>
<protein>
    <submittedName>
        <fullName evidence="4">Enoyl-CoA hydratase</fullName>
    </submittedName>
</protein>